<gene>
    <name evidence="1" type="ORF">GCM10017621_27250</name>
</gene>
<accession>A0A9W6MPJ1</accession>
<dbReference type="SUPFAM" id="SSF55874">
    <property type="entry name" value="ATPase domain of HSP90 chaperone/DNA topoisomerase II/histidine kinase"/>
    <property type="match status" value="1"/>
</dbReference>
<evidence type="ECO:0000313" key="1">
    <source>
        <dbReference type="EMBL" id="GLK53217.1"/>
    </source>
</evidence>
<keyword evidence="2" id="KW-1185">Reference proteome</keyword>
<reference evidence="1" key="2">
    <citation type="submission" date="2023-01" db="EMBL/GenBank/DDBJ databases">
        <authorList>
            <person name="Sun Q."/>
            <person name="Evtushenko L."/>
        </authorList>
    </citation>
    <scope>NUCLEOTIDE SEQUENCE</scope>
    <source>
        <strain evidence="1">VKM B-1513</strain>
    </source>
</reference>
<dbReference type="InterPro" id="IPR036890">
    <property type="entry name" value="HATPase_C_sf"/>
</dbReference>
<name>A0A9W6MPJ1_9PROT</name>
<evidence type="ECO:0008006" key="3">
    <source>
        <dbReference type="Google" id="ProtNLM"/>
    </source>
</evidence>
<proteinExistence type="predicted"/>
<dbReference type="AlphaFoldDB" id="A0A9W6MPJ1"/>
<evidence type="ECO:0000313" key="2">
    <source>
        <dbReference type="Proteomes" id="UP001143486"/>
    </source>
</evidence>
<dbReference type="EMBL" id="BSFE01000009">
    <property type="protein sequence ID" value="GLK53217.1"/>
    <property type="molecule type" value="Genomic_DNA"/>
</dbReference>
<organism evidence="1 2">
    <name type="scientific">Maricaulis virginensis</name>
    <dbReference type="NCBI Taxonomy" id="144022"/>
    <lineage>
        <taxon>Bacteria</taxon>
        <taxon>Pseudomonadati</taxon>
        <taxon>Pseudomonadota</taxon>
        <taxon>Alphaproteobacteria</taxon>
        <taxon>Maricaulales</taxon>
        <taxon>Maricaulaceae</taxon>
        <taxon>Maricaulis</taxon>
    </lineage>
</organism>
<sequence length="668" mass="76229">MTSLQGDIVNRVKRFPKPSQAAEALQPVFEAVSNALHAIEDQHGENFQDKGRIVVTFANVSDADKIEITVSDNGIGLDGDRFDAFCKTDTPFKFDRGGKGVGRLLWLDAFNEISVVSHFENDGRLYRRSFKFGLRDTDQIYEEELTEIGSGSIEAGTVVKFSGLRESAYRGKFPVQRATIVKHFGSHFFADFILGRSPNIVVDIDGESAEFPEEIKKLQVEDRGVASLETEEFGELNLASFICLKQASANFDGQHQLHLVANGRTVTTRKIDGLIGIGRFGSDSDQVYHGCISGEFLDARVNQERTQFNFDENIVDQIVKECAEHVRTNALHEEIDRFDSERLGGLREFIGDYPSFGFEEAEALLTRVPKNAVKDEQYAQALIPIRIRRDKERNQKIQSIVSQLEAGEDVPDNFAETIQSAANEVRAEEQRQLTEYVLRRKIVLDVMHVLIRRIRDRGDDKTDFHLEETLHKFICPMRMRGDDPSRVESAEHDLWVIDERFTFTKYFSSDMEFRDIIDEETGRERADLLIYDRLHGLGAEGEDPLRRMMLVEFKKPGRKDYSERYSPLNQVSEYISKLKNNEIEDYRGSRIRIADDCVFYCYVVADIVGKLDIHTSTWRTTSNGRGRIQPLEGKFRGVIEIVEWADLLDDARLRNLAFLDAAGLNFKT</sequence>
<protein>
    <recommendedName>
        <fullName evidence="3">Histidine kinase-, DNA gyrase B-, and HSP90-like ATPase</fullName>
    </recommendedName>
</protein>
<comment type="caution">
    <text evidence="1">The sequence shown here is derived from an EMBL/GenBank/DDBJ whole genome shotgun (WGS) entry which is preliminary data.</text>
</comment>
<dbReference type="Proteomes" id="UP001143486">
    <property type="component" value="Unassembled WGS sequence"/>
</dbReference>
<reference evidence="1" key="1">
    <citation type="journal article" date="2014" name="Int. J. Syst. Evol. Microbiol.">
        <title>Complete genome sequence of Corynebacterium casei LMG S-19264T (=DSM 44701T), isolated from a smear-ripened cheese.</title>
        <authorList>
            <consortium name="US DOE Joint Genome Institute (JGI-PGF)"/>
            <person name="Walter F."/>
            <person name="Albersmeier A."/>
            <person name="Kalinowski J."/>
            <person name="Ruckert C."/>
        </authorList>
    </citation>
    <scope>NUCLEOTIDE SEQUENCE</scope>
    <source>
        <strain evidence="1">VKM B-1513</strain>
    </source>
</reference>
<dbReference type="Gene3D" id="3.30.565.10">
    <property type="entry name" value="Histidine kinase-like ATPase, C-terminal domain"/>
    <property type="match status" value="1"/>
</dbReference>
<dbReference type="RefSeq" id="WP_271187573.1">
    <property type="nucleotide sequence ID" value="NZ_BSFE01000009.1"/>
</dbReference>